<dbReference type="AlphaFoldDB" id="A0A177B0Z4"/>
<gene>
    <name evidence="14" type="ORF">A3Q56_04873</name>
</gene>
<feature type="domain" description="RCK N-terminal" evidence="13">
    <location>
        <begin position="1"/>
        <end position="47"/>
    </location>
</feature>
<reference evidence="14 15" key="1">
    <citation type="submission" date="2016-04" db="EMBL/GenBank/DDBJ databases">
        <title>The genome of Intoshia linei affirms orthonectids as highly simplified spiralians.</title>
        <authorList>
            <person name="Mikhailov K.V."/>
            <person name="Slusarev G.S."/>
            <person name="Nikitin M.A."/>
            <person name="Logacheva M.D."/>
            <person name="Penin A."/>
            <person name="Aleoshin V."/>
            <person name="Panchin Y.V."/>
        </authorList>
    </citation>
    <scope>NUCLEOTIDE SEQUENCE [LARGE SCALE GENOMIC DNA]</scope>
    <source>
        <strain evidence="14">Intl2013</strain>
        <tissue evidence="14">Whole animal</tissue>
    </source>
</reference>
<keyword evidence="10" id="KW-0407">Ion channel</keyword>
<feature type="region of interest" description="Disordered" evidence="11">
    <location>
        <begin position="274"/>
        <end position="294"/>
    </location>
</feature>
<evidence type="ECO:0000256" key="1">
    <source>
        <dbReference type="ARBA" id="ARBA00004141"/>
    </source>
</evidence>
<keyword evidence="8" id="KW-0406">Ion transport</keyword>
<dbReference type="InterPro" id="IPR003148">
    <property type="entry name" value="RCK_N"/>
</dbReference>
<feature type="domain" description="Ca2+-activated K+ channel Slowpoke-like C-terminal" evidence="12">
    <location>
        <begin position="130"/>
        <end position="250"/>
    </location>
</feature>
<evidence type="ECO:0008006" key="16">
    <source>
        <dbReference type="Google" id="ProtNLM"/>
    </source>
</evidence>
<evidence type="ECO:0000259" key="12">
    <source>
        <dbReference type="Pfam" id="PF21014"/>
    </source>
</evidence>
<dbReference type="GO" id="GO:0045211">
    <property type="term" value="C:postsynaptic membrane"/>
    <property type="evidence" value="ECO:0007669"/>
    <property type="project" value="TreeGrafter"/>
</dbReference>
<feature type="compositionally biased region" description="Basic and acidic residues" evidence="11">
    <location>
        <begin position="279"/>
        <end position="294"/>
    </location>
</feature>
<keyword evidence="9" id="KW-0472">Membrane</keyword>
<dbReference type="PANTHER" id="PTHR10027">
    <property type="entry name" value="CALCIUM-ACTIVATED POTASSIUM CHANNEL ALPHA CHAIN"/>
    <property type="match status" value="1"/>
</dbReference>
<evidence type="ECO:0000256" key="9">
    <source>
        <dbReference type="ARBA" id="ARBA00023136"/>
    </source>
</evidence>
<evidence type="ECO:0000256" key="3">
    <source>
        <dbReference type="ARBA" id="ARBA00022538"/>
    </source>
</evidence>
<evidence type="ECO:0000256" key="11">
    <source>
        <dbReference type="SAM" id="MobiDB-lite"/>
    </source>
</evidence>
<keyword evidence="4" id="KW-0812">Transmembrane</keyword>
<dbReference type="Pfam" id="PF21014">
    <property type="entry name" value="Slowpoke_C"/>
    <property type="match status" value="1"/>
</dbReference>
<evidence type="ECO:0000256" key="7">
    <source>
        <dbReference type="ARBA" id="ARBA00022989"/>
    </source>
</evidence>
<dbReference type="EMBL" id="LWCA01000667">
    <property type="protein sequence ID" value="OAF67412.1"/>
    <property type="molecule type" value="Genomic_DNA"/>
</dbReference>
<protein>
    <recommendedName>
        <fullName evidence="16">Calcium-activated potassium channel BK alpha subunit domain-containing protein</fullName>
    </recommendedName>
</protein>
<dbReference type="InterPro" id="IPR047871">
    <property type="entry name" value="K_chnl_Slo-like"/>
</dbReference>
<evidence type="ECO:0000256" key="5">
    <source>
        <dbReference type="ARBA" id="ARBA00022826"/>
    </source>
</evidence>
<comment type="subcellular location">
    <subcellularLocation>
        <location evidence="1">Membrane</location>
        <topology evidence="1">Multi-pass membrane protein</topology>
    </subcellularLocation>
</comment>
<evidence type="ECO:0000256" key="2">
    <source>
        <dbReference type="ARBA" id="ARBA00022448"/>
    </source>
</evidence>
<sequence>MCVILSGRTSNNEDYQHLTDKEAILCSLNIKAMKFAINDLNPNATIVTKNYPQGENHPKNTSKKSITMGHNIPIITELVSDANVQFLDQDDDDDPSTELYMTQPFACGTAFAVSVLDSLMSTTYFNGSSLSLLRSLITGGSTSQLEKILAEGEGMTLSQFSTINTLNARDRCKFIMISVDSAYFEGVKEYIYQNILLVLLRNYGILSIGMYRLLDFNSLEYDYIPKKRFVICNPPLNMPIYLHDKLFCLMPFDSSQDDVINSFKNYSNEIDTSNTYYHENSDNDTKSDVHRKSADREISTHVLLSKHKK</sequence>
<evidence type="ECO:0000313" key="15">
    <source>
        <dbReference type="Proteomes" id="UP000078046"/>
    </source>
</evidence>
<keyword evidence="7" id="KW-1133">Transmembrane helix</keyword>
<accession>A0A177B0Z4</accession>
<dbReference type="GO" id="GO:0060072">
    <property type="term" value="F:large conductance calcium-activated potassium channel activity"/>
    <property type="evidence" value="ECO:0007669"/>
    <property type="project" value="TreeGrafter"/>
</dbReference>
<dbReference type="Pfam" id="PF22614">
    <property type="entry name" value="Slo-like_RCK"/>
    <property type="match status" value="1"/>
</dbReference>
<keyword evidence="2" id="KW-0813">Transport</keyword>
<evidence type="ECO:0000256" key="4">
    <source>
        <dbReference type="ARBA" id="ARBA00022692"/>
    </source>
</evidence>
<organism evidence="14 15">
    <name type="scientific">Intoshia linei</name>
    <dbReference type="NCBI Taxonomy" id="1819745"/>
    <lineage>
        <taxon>Eukaryota</taxon>
        <taxon>Metazoa</taxon>
        <taxon>Spiralia</taxon>
        <taxon>Lophotrochozoa</taxon>
        <taxon>Mesozoa</taxon>
        <taxon>Orthonectida</taxon>
        <taxon>Rhopaluridae</taxon>
        <taxon>Intoshia</taxon>
    </lineage>
</organism>
<keyword evidence="15" id="KW-1185">Reference proteome</keyword>
<dbReference type="PANTHER" id="PTHR10027:SF33">
    <property type="entry name" value="CALCIUM-ACTIVATED POTASSIUM CHANNEL SUBUNIT ALPHA-1-RELATED"/>
    <property type="match status" value="1"/>
</dbReference>
<dbReference type="OrthoDB" id="10035564at2759"/>
<keyword evidence="3" id="KW-0633">Potassium transport</keyword>
<keyword evidence="5" id="KW-0631">Potassium channel</keyword>
<evidence type="ECO:0000259" key="13">
    <source>
        <dbReference type="Pfam" id="PF22614"/>
    </source>
</evidence>
<dbReference type="InterPro" id="IPR048735">
    <property type="entry name" value="Slowpoke-like_C"/>
</dbReference>
<comment type="caution">
    <text evidence="14">The sequence shown here is derived from an EMBL/GenBank/DDBJ whole genome shotgun (WGS) entry which is preliminary data.</text>
</comment>
<evidence type="ECO:0000256" key="10">
    <source>
        <dbReference type="ARBA" id="ARBA00023303"/>
    </source>
</evidence>
<dbReference type="Proteomes" id="UP000078046">
    <property type="component" value="Unassembled WGS sequence"/>
</dbReference>
<evidence type="ECO:0000256" key="8">
    <source>
        <dbReference type="ARBA" id="ARBA00023065"/>
    </source>
</evidence>
<keyword evidence="6" id="KW-0630">Potassium</keyword>
<evidence type="ECO:0000256" key="6">
    <source>
        <dbReference type="ARBA" id="ARBA00022958"/>
    </source>
</evidence>
<name>A0A177B0Z4_9BILA</name>
<evidence type="ECO:0000313" key="14">
    <source>
        <dbReference type="EMBL" id="OAF67412.1"/>
    </source>
</evidence>
<proteinExistence type="predicted"/>